<dbReference type="EMBL" id="CM042013">
    <property type="protein sequence ID" value="KAI3738694.1"/>
    <property type="molecule type" value="Genomic_DNA"/>
</dbReference>
<keyword evidence="2" id="KW-1185">Reference proteome</keyword>
<name>A0ACB9CWL5_CICIN</name>
<organism evidence="1 2">
    <name type="scientific">Cichorium intybus</name>
    <name type="common">Chicory</name>
    <dbReference type="NCBI Taxonomy" id="13427"/>
    <lineage>
        <taxon>Eukaryota</taxon>
        <taxon>Viridiplantae</taxon>
        <taxon>Streptophyta</taxon>
        <taxon>Embryophyta</taxon>
        <taxon>Tracheophyta</taxon>
        <taxon>Spermatophyta</taxon>
        <taxon>Magnoliopsida</taxon>
        <taxon>eudicotyledons</taxon>
        <taxon>Gunneridae</taxon>
        <taxon>Pentapetalae</taxon>
        <taxon>asterids</taxon>
        <taxon>campanulids</taxon>
        <taxon>Asterales</taxon>
        <taxon>Asteraceae</taxon>
        <taxon>Cichorioideae</taxon>
        <taxon>Cichorieae</taxon>
        <taxon>Cichoriinae</taxon>
        <taxon>Cichorium</taxon>
    </lineage>
</organism>
<gene>
    <name evidence="1" type="ORF">L2E82_28791</name>
</gene>
<sequence length="703" mass="80981">MAGQWAHTKADHYRVFRRPGRTLPEIELPCFPTTYRRTEHTNFPFMDVSSEDDEHRIMEGWLYRIRSNKFGFQYSRKRYYVLQNRHLKSFCSVTLSLHKDPVRSVSVNSCSCVMYSGRKSIRGKVFFIFTLCGISSNGVCVKLGARNHEEAARWVEAFEKVSLKMNHNPTDTLDFDKYEQQNSRSNSSYRVHDTNSIGNPLSLALITDHKTADVSSYWTIFDCHNGLRLFKETRNQDNKNKIGHPAIAAISVIDGAPEDIFQILMSLGYSRSEWDFCFKKGSVIESIDGHTDIIHKHLNDDWLPWGMKPRDLLLQRYWSREDDGTYVILYHSVHHKKCPPQKSYVRACLKSGGYVISPINQHKQSVVRHMLDIDWKLWRSYLQKSSEQSLSVHMLGRLAALREFFKTNVSSYLSERNDLRNDDENEELFVEIDDESDEFFDLPEPSDDDELEHSHANFNEVRVKEDGFLCNYKITLPKDQSGVLPNSWSVPEPSLFQLRGENYFKDRKKINAKSTLMQTIAVDWLRSDKREDDLAARPGSIVQKFEADGRPEFFFVVNFQIPGSTTYNIACYYMTSTPIKDVPLLEKFVKGDDAFRNSRFKLLPHVTKGPWVVKQSASRATLVGQLLKVKYIRGNNYIEADIDVGSSALARGVASTALSCFTSLISETAFVLQANTRDELPEHLYGATRLNYLDVSKAFWANI</sequence>
<comment type="caution">
    <text evidence="1">The sequence shown here is derived from an EMBL/GenBank/DDBJ whole genome shotgun (WGS) entry which is preliminary data.</text>
</comment>
<evidence type="ECO:0000313" key="2">
    <source>
        <dbReference type="Proteomes" id="UP001055811"/>
    </source>
</evidence>
<reference evidence="1 2" key="2">
    <citation type="journal article" date="2022" name="Mol. Ecol. Resour.">
        <title>The genomes of chicory, endive, great burdock and yacon provide insights into Asteraceae paleo-polyploidization history and plant inulin production.</title>
        <authorList>
            <person name="Fan W."/>
            <person name="Wang S."/>
            <person name="Wang H."/>
            <person name="Wang A."/>
            <person name="Jiang F."/>
            <person name="Liu H."/>
            <person name="Zhao H."/>
            <person name="Xu D."/>
            <person name="Zhang Y."/>
        </authorList>
    </citation>
    <scope>NUCLEOTIDE SEQUENCE [LARGE SCALE GENOMIC DNA]</scope>
    <source>
        <strain evidence="2">cv. Punajuju</strain>
        <tissue evidence="1">Leaves</tissue>
    </source>
</reference>
<accession>A0ACB9CWL5</accession>
<evidence type="ECO:0000313" key="1">
    <source>
        <dbReference type="EMBL" id="KAI3738694.1"/>
    </source>
</evidence>
<reference evidence="2" key="1">
    <citation type="journal article" date="2022" name="Mol. Ecol. Resour.">
        <title>The genomes of chicory, endive, great burdock and yacon provide insights into Asteraceae palaeo-polyploidization history and plant inulin production.</title>
        <authorList>
            <person name="Fan W."/>
            <person name="Wang S."/>
            <person name="Wang H."/>
            <person name="Wang A."/>
            <person name="Jiang F."/>
            <person name="Liu H."/>
            <person name="Zhao H."/>
            <person name="Xu D."/>
            <person name="Zhang Y."/>
        </authorList>
    </citation>
    <scope>NUCLEOTIDE SEQUENCE [LARGE SCALE GENOMIC DNA]</scope>
    <source>
        <strain evidence="2">cv. Punajuju</strain>
    </source>
</reference>
<proteinExistence type="predicted"/>
<protein>
    <submittedName>
        <fullName evidence="1">Uncharacterized protein</fullName>
    </submittedName>
</protein>
<dbReference type="Proteomes" id="UP001055811">
    <property type="component" value="Linkage Group LG05"/>
</dbReference>